<dbReference type="RefSeq" id="WP_140916895.1">
    <property type="nucleotide sequence ID" value="NZ_CP071405.1"/>
</dbReference>
<dbReference type="InterPro" id="IPR014914">
    <property type="entry name" value="RES_dom"/>
</dbReference>
<evidence type="ECO:0000313" key="2">
    <source>
        <dbReference type="EMBL" id="TPV47439.1"/>
    </source>
</evidence>
<dbReference type="EMBL" id="VHJA01000036">
    <property type="protein sequence ID" value="TPV47439.1"/>
    <property type="molecule type" value="Genomic_DNA"/>
</dbReference>
<dbReference type="Proteomes" id="UP000317747">
    <property type="component" value="Unassembled WGS sequence"/>
</dbReference>
<dbReference type="SMART" id="SM00953">
    <property type="entry name" value="RES"/>
    <property type="match status" value="1"/>
</dbReference>
<dbReference type="AlphaFoldDB" id="A0A506QNS8"/>
<dbReference type="Pfam" id="PF08808">
    <property type="entry name" value="RES"/>
    <property type="match status" value="1"/>
</dbReference>
<accession>A0A506QNS8</accession>
<gene>
    <name evidence="2" type="ORF">FJW01_04310</name>
</gene>
<proteinExistence type="predicted"/>
<evidence type="ECO:0000313" key="3">
    <source>
        <dbReference type="Proteomes" id="UP000317747"/>
    </source>
</evidence>
<protein>
    <submittedName>
        <fullName evidence="2">RES domain-containing protein</fullName>
    </submittedName>
</protein>
<feature type="domain" description="RES" evidence="1">
    <location>
        <begin position="42"/>
        <end position="182"/>
    </location>
</feature>
<keyword evidence="3" id="KW-1185">Reference proteome</keyword>
<evidence type="ECO:0000259" key="1">
    <source>
        <dbReference type="SMART" id="SM00953"/>
    </source>
</evidence>
<sequence>MAEKIKTPGKDDDLSVSLVIWPKGKKIDRIHWFQYGAAEFNPGKGMGRFSPITDRAGRIIPTLYGGRTLAVALMETVLHDLPVPCENTPVDLTVLKQLVHSQLTPNAEIKLVDLNPRFMKKHGITQGELLGSTADHYPETRRWAERIHHCNPEAQGLQWASRQHGDTAIMLFGDRISDEDLGIMLDGQPASASADVERELGALANEMALILISGC</sequence>
<dbReference type="OrthoDB" id="7257056at2"/>
<name>A0A506QNS8_9GAMM</name>
<organism evidence="2 3">
    <name type="scientific">Pantoea deleyi</name>
    <dbReference type="NCBI Taxonomy" id="470932"/>
    <lineage>
        <taxon>Bacteria</taxon>
        <taxon>Pseudomonadati</taxon>
        <taxon>Pseudomonadota</taxon>
        <taxon>Gammaproteobacteria</taxon>
        <taxon>Enterobacterales</taxon>
        <taxon>Erwiniaceae</taxon>
        <taxon>Pantoea</taxon>
    </lineage>
</organism>
<comment type="caution">
    <text evidence="2">The sequence shown here is derived from an EMBL/GenBank/DDBJ whole genome shotgun (WGS) entry which is preliminary data.</text>
</comment>
<reference evidence="2 3" key="1">
    <citation type="submission" date="2019-06" db="EMBL/GenBank/DDBJ databases">
        <title>Taxogenomics and systematics of the genus Pantoea.</title>
        <authorList>
            <person name="Tambong J.T."/>
        </authorList>
    </citation>
    <scope>NUCLEOTIDE SEQUENCE [LARGE SCALE GENOMIC DNA]</scope>
    <source>
        <strain evidence="2 3">LMG 24200</strain>
    </source>
</reference>